<dbReference type="Gene3D" id="3.40.50.720">
    <property type="entry name" value="NAD(P)-binding Rossmann-like Domain"/>
    <property type="match status" value="1"/>
</dbReference>
<organism evidence="2 3">
    <name type="scientific">Paraburkholderia saeva</name>
    <dbReference type="NCBI Taxonomy" id="2777537"/>
    <lineage>
        <taxon>Bacteria</taxon>
        <taxon>Pseudomonadati</taxon>
        <taxon>Pseudomonadota</taxon>
        <taxon>Betaproteobacteria</taxon>
        <taxon>Burkholderiales</taxon>
        <taxon>Burkholderiaceae</taxon>
        <taxon>Paraburkholderia</taxon>
    </lineage>
</organism>
<dbReference type="EC" id="5.1.3.26" evidence="2"/>
<dbReference type="PANTHER" id="PTHR43245">
    <property type="entry name" value="BIFUNCTIONAL POLYMYXIN RESISTANCE PROTEIN ARNA"/>
    <property type="match status" value="1"/>
</dbReference>
<dbReference type="PANTHER" id="PTHR43245:SF58">
    <property type="entry name" value="BLL5923 PROTEIN"/>
    <property type="match status" value="1"/>
</dbReference>
<dbReference type="EMBL" id="CAJQZC010000001">
    <property type="protein sequence ID" value="CAG4887831.1"/>
    <property type="molecule type" value="Genomic_DNA"/>
</dbReference>
<evidence type="ECO:0000313" key="3">
    <source>
        <dbReference type="Proteomes" id="UP000789704"/>
    </source>
</evidence>
<protein>
    <submittedName>
        <fullName evidence="2">N-acetyl-alpha-D-glucosaminyl-diphospho-ditrans, octacis-undecaprenol 4-epimerase</fullName>
        <ecNumber evidence="2">5.1.3.26</ecNumber>
    </submittedName>
</protein>
<dbReference type="CDD" id="cd05232">
    <property type="entry name" value="UDP_G4E_4_SDR_e"/>
    <property type="match status" value="1"/>
</dbReference>
<dbReference type="InterPro" id="IPR050177">
    <property type="entry name" value="Lipid_A_modif_metabolic_enz"/>
</dbReference>
<reference evidence="2" key="1">
    <citation type="submission" date="2021-04" db="EMBL/GenBank/DDBJ databases">
        <authorList>
            <person name="Vanwijnsberghe S."/>
        </authorList>
    </citation>
    <scope>NUCLEOTIDE SEQUENCE</scope>
    <source>
        <strain evidence="2">LMG 31841</strain>
    </source>
</reference>
<dbReference type="AlphaFoldDB" id="A0A9N8RSQ0"/>
<evidence type="ECO:0000259" key="1">
    <source>
        <dbReference type="Pfam" id="PF01370"/>
    </source>
</evidence>
<proteinExistence type="predicted"/>
<dbReference type="GO" id="GO:0016853">
    <property type="term" value="F:isomerase activity"/>
    <property type="evidence" value="ECO:0007669"/>
    <property type="project" value="UniProtKB-KW"/>
</dbReference>
<accession>A0A9N8RSQ0</accession>
<dbReference type="Pfam" id="PF01370">
    <property type="entry name" value="Epimerase"/>
    <property type="match status" value="1"/>
</dbReference>
<keyword evidence="3" id="KW-1185">Reference proteome</keyword>
<gene>
    <name evidence="2" type="primary">gnu</name>
    <name evidence="2" type="ORF">LMG31841_00527</name>
</gene>
<dbReference type="SUPFAM" id="SSF51735">
    <property type="entry name" value="NAD(P)-binding Rossmann-fold domains"/>
    <property type="match status" value="1"/>
</dbReference>
<feature type="domain" description="NAD-dependent epimerase/dehydratase" evidence="1">
    <location>
        <begin position="5"/>
        <end position="225"/>
    </location>
</feature>
<comment type="caution">
    <text evidence="2">The sequence shown here is derived from an EMBL/GenBank/DDBJ whole genome shotgun (WGS) entry which is preliminary data.</text>
</comment>
<sequence length="318" mass="34469">MTLSVVVSGANGFVGRAVSSGLIERGDTVVGLVRRPDTVGQGVREWVDENDFVGIEDRWPHDCRCDVVIHLAARVHLMQDSAMDPLAAYRETNVAGTLRLARAARLAGAHRFVFVSSIKSVAESDHGRPLRESDEPAPGDPYGISKLEAERALLAYGRESGLQIVIVRPPLVYGPGVRANFLQLMRAISAGIPLPLGAIKARRSLVFVGNLAHALIHCATDPRAAGGTFHVTDTRDLTITELARMLAAQLNSPDRLVPVPPAWLRIAGRLTGRSAQVERLIGSLQVDSGHICEVLGWRPPYTVEHGLLETAAWYRSTH</sequence>
<dbReference type="RefSeq" id="WP_228874590.1">
    <property type="nucleotide sequence ID" value="NZ_CAJQYZ010000007.1"/>
</dbReference>
<name>A0A9N8RSQ0_9BURK</name>
<evidence type="ECO:0000313" key="2">
    <source>
        <dbReference type="EMBL" id="CAG4887831.1"/>
    </source>
</evidence>
<dbReference type="Proteomes" id="UP000789704">
    <property type="component" value="Unassembled WGS sequence"/>
</dbReference>
<keyword evidence="2" id="KW-0413">Isomerase</keyword>
<dbReference type="InterPro" id="IPR001509">
    <property type="entry name" value="Epimerase_deHydtase"/>
</dbReference>
<dbReference type="InterPro" id="IPR036291">
    <property type="entry name" value="NAD(P)-bd_dom_sf"/>
</dbReference>